<dbReference type="Ensembl" id="ENSCMUT00000004106.2">
    <property type="protein sequence ID" value="ENSCMUP00000003792.1"/>
    <property type="gene ID" value="ENSCMUG00000002572.2"/>
</dbReference>
<reference evidence="1" key="2">
    <citation type="submission" date="2025-08" db="UniProtKB">
        <authorList>
            <consortium name="Ensembl"/>
        </authorList>
    </citation>
    <scope>IDENTIFICATION</scope>
</reference>
<keyword evidence="2" id="KW-1185">Reference proteome</keyword>
<evidence type="ECO:0000313" key="1">
    <source>
        <dbReference type="Ensembl" id="ENSCMUP00000003792.1"/>
    </source>
</evidence>
<accession>A0A8C3GTN0</accession>
<dbReference type="Proteomes" id="UP000694553">
    <property type="component" value="Unassembled WGS sequence"/>
</dbReference>
<dbReference type="AlphaFoldDB" id="A0A8C3GTN0"/>
<organism evidence="1 2">
    <name type="scientific">Corvus moneduloides</name>
    <name type="common">New Caledonian crow</name>
    <dbReference type="NCBI Taxonomy" id="1196302"/>
    <lineage>
        <taxon>Eukaryota</taxon>
        <taxon>Metazoa</taxon>
        <taxon>Chordata</taxon>
        <taxon>Craniata</taxon>
        <taxon>Vertebrata</taxon>
        <taxon>Euteleostomi</taxon>
        <taxon>Archelosauria</taxon>
        <taxon>Archosauria</taxon>
        <taxon>Dinosauria</taxon>
        <taxon>Saurischia</taxon>
        <taxon>Theropoda</taxon>
        <taxon>Coelurosauria</taxon>
        <taxon>Aves</taxon>
        <taxon>Neognathae</taxon>
        <taxon>Neoaves</taxon>
        <taxon>Telluraves</taxon>
        <taxon>Australaves</taxon>
        <taxon>Passeriformes</taxon>
        <taxon>Corvoidea</taxon>
        <taxon>Corvidae</taxon>
        <taxon>Corvus</taxon>
    </lineage>
</organism>
<sequence>EKLRAVMFLFSLARSLQHPFLAFGSFTVKVVLCYISCFGAQQVVLPLTLMLSLGLQAPLVTDGSGV</sequence>
<proteinExistence type="predicted"/>
<protein>
    <submittedName>
        <fullName evidence="1">Uncharacterized protein</fullName>
    </submittedName>
</protein>
<name>A0A8C3GTN0_CORMO</name>
<reference evidence="1" key="3">
    <citation type="submission" date="2025-09" db="UniProtKB">
        <authorList>
            <consortium name="Ensembl"/>
        </authorList>
    </citation>
    <scope>IDENTIFICATION</scope>
</reference>
<reference evidence="2" key="1">
    <citation type="submission" date="2019-10" db="EMBL/GenBank/DDBJ databases">
        <title>Corvus moneduloides (New Caledonian crow) genome, bCorMon1, primary haplotype.</title>
        <authorList>
            <person name="Rutz C."/>
            <person name="Fungtammasan C."/>
            <person name="Mountcastle J."/>
            <person name="Formenti G."/>
            <person name="Chow W."/>
            <person name="Howe K."/>
            <person name="Steele M.P."/>
            <person name="Fernandes J."/>
            <person name="Gilbert M.T.P."/>
            <person name="Fedrigo O."/>
            <person name="Jarvis E.D."/>
            <person name="Gemmell N."/>
        </authorList>
    </citation>
    <scope>NUCLEOTIDE SEQUENCE [LARGE SCALE GENOMIC DNA]</scope>
</reference>
<evidence type="ECO:0000313" key="2">
    <source>
        <dbReference type="Proteomes" id="UP000694553"/>
    </source>
</evidence>